<keyword evidence="3" id="KW-0378">Hydrolase</keyword>
<dbReference type="Pfam" id="PF04326">
    <property type="entry name" value="SLFN_AlbA_2"/>
    <property type="match status" value="1"/>
</dbReference>
<dbReference type="AlphaFoldDB" id="A0A4Y8VD26"/>
<organism evidence="3 4">
    <name type="scientific">Segatella hominis</name>
    <dbReference type="NCBI Taxonomy" id="2518605"/>
    <lineage>
        <taxon>Bacteria</taxon>
        <taxon>Pseudomonadati</taxon>
        <taxon>Bacteroidota</taxon>
        <taxon>Bacteroidia</taxon>
        <taxon>Bacteroidales</taxon>
        <taxon>Prevotellaceae</taxon>
        <taxon>Segatella</taxon>
    </lineage>
</organism>
<evidence type="ECO:0000259" key="1">
    <source>
        <dbReference type="Pfam" id="PF04326"/>
    </source>
</evidence>
<dbReference type="OrthoDB" id="9807907at2"/>
<comment type="caution">
    <text evidence="3">The sequence shown here is derived from an EMBL/GenBank/DDBJ whole genome shotgun (WGS) entry which is preliminary data.</text>
</comment>
<dbReference type="InterPro" id="IPR049514">
    <property type="entry name" value="Fic-like_C"/>
</dbReference>
<dbReference type="Pfam" id="PF13749">
    <property type="entry name" value="HATPase_c_4"/>
    <property type="match status" value="1"/>
</dbReference>
<dbReference type="GeneID" id="302995997"/>
<keyword evidence="3" id="KW-0547">Nucleotide-binding</keyword>
<dbReference type="GO" id="GO:0004386">
    <property type="term" value="F:helicase activity"/>
    <property type="evidence" value="ECO:0007669"/>
    <property type="project" value="UniProtKB-KW"/>
</dbReference>
<dbReference type="Proteomes" id="UP000297872">
    <property type="component" value="Unassembled WGS sequence"/>
</dbReference>
<dbReference type="Gene3D" id="3.30.565.60">
    <property type="match status" value="1"/>
</dbReference>
<feature type="domain" description="Filamentation induced by cAMP protein Fic-like C-terminal" evidence="2">
    <location>
        <begin position="419"/>
        <end position="482"/>
    </location>
</feature>
<dbReference type="RefSeq" id="WP_134844002.1">
    <property type="nucleotide sequence ID" value="NZ_SGVY01000035.1"/>
</dbReference>
<evidence type="ECO:0000313" key="3">
    <source>
        <dbReference type="EMBL" id="TFH78037.1"/>
    </source>
</evidence>
<keyword evidence="4" id="KW-1185">Reference proteome</keyword>
<name>A0A4Y8VD26_9BACT</name>
<dbReference type="InterPro" id="IPR038475">
    <property type="entry name" value="RecG_C_sf"/>
</dbReference>
<evidence type="ECO:0000259" key="2">
    <source>
        <dbReference type="Pfam" id="PF21247"/>
    </source>
</evidence>
<dbReference type="PANTHER" id="PTHR30595:SF6">
    <property type="entry name" value="SCHLAFEN ALBA-2 DOMAIN-CONTAINING PROTEIN"/>
    <property type="match status" value="1"/>
</dbReference>
<evidence type="ECO:0000313" key="4">
    <source>
        <dbReference type="Proteomes" id="UP000297872"/>
    </source>
</evidence>
<feature type="domain" description="Schlafen AlbA-2" evidence="1">
    <location>
        <begin position="14"/>
        <end position="129"/>
    </location>
</feature>
<proteinExistence type="predicted"/>
<gene>
    <name evidence="3" type="ORF">EXN75_11985</name>
</gene>
<dbReference type="InterPro" id="IPR007421">
    <property type="entry name" value="Schlafen_AlbA_2_dom"/>
</dbReference>
<reference evidence="3 4" key="1">
    <citation type="submission" date="2019-02" db="EMBL/GenBank/DDBJ databases">
        <title>Draft Genome Sequence of the Prevotella sp. BCRC 81118, Isolated from Human Feces.</title>
        <authorList>
            <person name="Huang C.-H."/>
        </authorList>
    </citation>
    <scope>NUCLEOTIDE SEQUENCE [LARGE SCALE GENOMIC DNA]</scope>
    <source>
        <strain evidence="3 4">BCRC 81118</strain>
    </source>
</reference>
<sequence>MNIEELERLIANDENVHLELKKTTGELKDGMHTACAFLNGAGGWLVFGVAPKSLKILGQEVTDNTQREIAQALSGLEPAVSIDIQYIDVPDRLGCQVIAMYFEAFVWGTAPYTYHGSPYYKVESTTKLMPRNMFEERLRANKPNYYAWERQSADDITIDDMDEKLIRGAIRLGVEKNRMPATALTEPLSDVLRKLELMNDGVPNNAAAALFSTKLRGYTQMQLRLARFRGINKIEFIDNQRVEGNFFQLLDAGMAFFLKHLNMSGKIVGFRREENMEVPAEALREALTNCLCHRQFEKYNLTPSIAIYDDRIEIENPGVLPPQLNTETIKQSHSSYPYNPIMAEVLYRTTFLESWGSGAFRIMEACKAQNAPEPKWSINGGFICVTFVRPVTDPMKTPVGMQLGLNLNQVRTKYEPSTNQVKDLILAVSEDYLSTGEMMKTCGLKSRLRFRTTYILPALDEGAIERKYPDIPNHPRQQYRLTEQAIEWKRGQKKSL</sequence>
<dbReference type="Gene3D" id="3.30.950.30">
    <property type="entry name" value="Schlafen, AAA domain"/>
    <property type="match status" value="1"/>
</dbReference>
<dbReference type="EMBL" id="SGVY01000035">
    <property type="protein sequence ID" value="TFH78037.1"/>
    <property type="molecule type" value="Genomic_DNA"/>
</dbReference>
<dbReference type="InterPro" id="IPR038461">
    <property type="entry name" value="Schlafen_AlbA_2_dom_sf"/>
</dbReference>
<dbReference type="PANTHER" id="PTHR30595">
    <property type="entry name" value="GLPR-RELATED TRANSCRIPTIONAL REPRESSOR"/>
    <property type="match status" value="1"/>
</dbReference>
<protein>
    <submittedName>
        <fullName evidence="3">ATP-dependent DNA helicase RecG</fullName>
    </submittedName>
</protein>
<accession>A0A4Y8VD26</accession>
<dbReference type="Pfam" id="PF21247">
    <property type="entry name" value="Fic-like_C"/>
    <property type="match status" value="1"/>
</dbReference>
<keyword evidence="3" id="KW-0347">Helicase</keyword>
<keyword evidence="3" id="KW-0067">ATP-binding</keyword>